<dbReference type="GO" id="GO:0016231">
    <property type="term" value="F:beta-N-acetylglucosaminidase activity"/>
    <property type="evidence" value="ECO:0007669"/>
    <property type="project" value="TreeGrafter"/>
</dbReference>
<feature type="transmembrane region" description="Helical" evidence="6">
    <location>
        <begin position="1852"/>
        <end position="1870"/>
    </location>
</feature>
<dbReference type="SUPFAM" id="SSF55545">
    <property type="entry name" value="beta-N-acetylhexosaminidase-like domain"/>
    <property type="match status" value="1"/>
</dbReference>
<dbReference type="InterPro" id="IPR017853">
    <property type="entry name" value="GH"/>
</dbReference>
<dbReference type="PROSITE" id="PS50022">
    <property type="entry name" value="FA58C_3"/>
    <property type="match status" value="1"/>
</dbReference>
<evidence type="ECO:0000256" key="3">
    <source>
        <dbReference type="PROSITE-ProRule" id="PRU01353"/>
    </source>
</evidence>
<dbReference type="InterPro" id="IPR015882">
    <property type="entry name" value="HEX_bac_N"/>
</dbReference>
<accession>A0A4S2DL47</accession>
<feature type="signal peptide" evidence="7">
    <location>
        <begin position="1"/>
        <end position="23"/>
    </location>
</feature>
<keyword evidence="7" id="KW-0732">Signal</keyword>
<dbReference type="SUPFAM" id="SSF49785">
    <property type="entry name" value="Galactose-binding domain-like"/>
    <property type="match status" value="3"/>
</dbReference>
<dbReference type="Pfam" id="PF07555">
    <property type="entry name" value="NAGidase"/>
    <property type="match status" value="1"/>
</dbReference>
<gene>
    <name evidence="10" type="ORF">E5347_09235</name>
</gene>
<dbReference type="SUPFAM" id="SSF140657">
    <property type="entry name" value="Hyaluronidase post-catalytic domain-like"/>
    <property type="match status" value="1"/>
</dbReference>
<feature type="domain" description="F5/8 type C" evidence="8">
    <location>
        <begin position="791"/>
        <end position="946"/>
    </location>
</feature>
<sequence length="1874" mass="209432">MIKKSKRYLSLMLASAILFSNMAGSIKVSAETRTEEIPILEAKSTEYEIYPAPQKISYQEGDFSFENGVNVIYESGIDSYTKSRLESEILKAHNISYEVSTSDEIVDGKTNILVGIKDSGEAVDTYSNKYKIETEDLYEKIDSYFLGADNNVITVLGRDTDSAFYGLTTLYHVVNQIEDMRIRNFKIEDYANVVTRGFIEGYYGNPWSIEDRSDLMTYGGYYKLNAYFYAPKDDPKHRVQWRSLYTEDELKWIKELADAGNASKTRFVYGIHPFPGNDAFGINKNEAGYQKDLADLKTKLMQVIDQGVRQVAILADDFANPGGELGLRLINDMTNWLENEVKLQYPDMKTTLPYIPYDYMGNGSSNEFTHLKQSPDNVQLVMTGGRIWGEVTQNFSETFKNNTGRAPYYWINWPCSDNSKQHLIMGGNDTFLHPGVDPTLIEGIMLNPMQQSEANKSALFAVADYSWNIWETKEQADQNWNDSFKYMDHNTAEETKASEALREISKHMINQNMDSRVRALQESVELAPKLTAFKEKVASGASVKDDALALIEEFTKLKDAAEYYKNNPGNEKTRDQIIYWLNSWEDTTTAAIAYLKAIIANEEGNNSEIWSNYSEGQSAFEKSKTYGFKYVDHIEYAEVGVQHIVPFIKNMESFLAPIVSGIVDPSKVVSTIITNRADTPAGNLNNILDNNPSTEIVYKNPNSISEGTYIGIKYNRIIKIKDVEFLLGAIANKNDTMQEAKIQYTVDGKSWLDLEEGKVYAMPNKITIEGLELDAMGIRVIATKDKANTWFGVKDITVNKGDITEGSGINPTIIRTNWPQIYAGTESNLFDSNDSTDVWYQTHTGDITKAGDFIGVDLGKVIPVGDVRFVVGRNGSADKWTSYKLEYSTDNSNWTTFKEYTGKASGQDIVEENLEGKEARYVRLTNKVDIKKWVIFSEINVKKYGQDVSTKHVYTNTDLELASIFESEELTKLVPKENITLKANEYIGIKLDRIKDLSEIALEVSNKDGLTLQTSMNGVEWTNVNLGNGSTLEDARYIRLIANKDVSSNLNKFEVKSNEVYQPSIKESFVKINGKVENIFDKNFNTSASFDAFPRKDKGIVFDLGQTMNIKNLTYAVLDTERDYLRDAKFQISSDGEEWTDVITIGDGLTNDSSDMESKPVEGGYDHGDSTTIVPISHAFVKGELDSAKEARYLRILFTADYMYRWVKISEILINDGEYIRTVNNPSYVSDPIELAGFAPENINDGNLTTSYKPNTNNGQIKSGSLTYRLSENTDINKINIVQSGNDISNAKVMARTGYNEAGEAIWKELGTLSKSLTEIINTKYDNIFEIRIDWAGTAPTIYEIVTMNDKDIPNTSELEDLVATSEDYVEEAYTAGSFAKFTEALEAAKAILNNIENSNQEKVNIAKDNLSAAIEELVNIEELSNIIDEANNIKNNGENYTEESLDILNIALENAEEALENPEATKEMVNSAVSALRIAIDSLVKEDIDTPEADKTLLTIVVEYAEEVKANGDLEDVVPAVVKEFEEALKEAKDVLVDKKATEAQVDAAIERLVNVIHMLEYKKGNKEELIKLVEVINALDESKYTTATWEALQVELEKANKVIEDENAMEEEVSKTYESLGKAFADLKLAADNSKLEKLVSELEAKDLSKYTPGSVTKFNAELDKAKSILSNKEATQEQIDEAYNKLIRAYLELRLIPDKSKLEELINKAESIDISKYTEESVISLKEKLKEVKDVLDNEEASQVEVNKASEELEIALAGLDEKKDNNNNNNTDTDNETDNNNGTGNGTDTDNNTGNGGSSGDNSTNNNESNNDTDNKPSNNNDTTNNDSEGDKNTEAGKGNLPETGGTSTFALVGIATLILGAGGVLRRRK</sequence>
<keyword evidence="2 3" id="KW-0326">Glycosidase</keyword>
<feature type="domain" description="GH84" evidence="9">
    <location>
        <begin position="194"/>
        <end position="470"/>
    </location>
</feature>
<feature type="region of interest" description="Disordered" evidence="5">
    <location>
        <begin position="1761"/>
        <end position="1850"/>
    </location>
</feature>
<dbReference type="InterPro" id="IPR029018">
    <property type="entry name" value="Hex-like_dom2"/>
</dbReference>
<reference evidence="10 11" key="1">
    <citation type="submission" date="2019-04" db="EMBL/GenBank/DDBJ databases">
        <title>Microbes associate with the intestines of laboratory mice.</title>
        <authorList>
            <person name="Navarre W."/>
            <person name="Wong E."/>
            <person name="Huang K."/>
            <person name="Tropini C."/>
            <person name="Ng K."/>
            <person name="Yu B."/>
        </authorList>
    </citation>
    <scope>NUCLEOTIDE SEQUENCE [LARGE SCALE GENOMIC DNA]</scope>
    <source>
        <strain evidence="10 11">NM50_B9-20</strain>
    </source>
</reference>
<dbReference type="Pfam" id="PF21774">
    <property type="entry name" value="NagJ_C"/>
    <property type="match status" value="1"/>
</dbReference>
<comment type="similarity">
    <text evidence="3">Belongs to the glycosyl hydrolase 84 family.</text>
</comment>
<dbReference type="Gene3D" id="3.30.379.10">
    <property type="entry name" value="Chitobiase/beta-hexosaminidase domain 2-like"/>
    <property type="match status" value="1"/>
</dbReference>
<evidence type="ECO:0000256" key="2">
    <source>
        <dbReference type="ARBA" id="ARBA00023295"/>
    </source>
</evidence>
<dbReference type="Pfam" id="PF02838">
    <property type="entry name" value="Glyco_hydro_20b"/>
    <property type="match status" value="1"/>
</dbReference>
<keyword evidence="6" id="KW-0472">Membrane</keyword>
<proteinExistence type="inferred from homology"/>
<feature type="chain" id="PRO_5039166414" evidence="7">
    <location>
        <begin position="24"/>
        <end position="1874"/>
    </location>
</feature>
<dbReference type="InterPro" id="IPR011496">
    <property type="entry name" value="O-GlcNAcase_cat"/>
</dbReference>
<evidence type="ECO:0000313" key="10">
    <source>
        <dbReference type="EMBL" id="TGY42392.1"/>
    </source>
</evidence>
<dbReference type="Gene3D" id="2.60.120.260">
    <property type="entry name" value="Galactose-binding domain-like"/>
    <property type="match status" value="3"/>
</dbReference>
<evidence type="ECO:0000259" key="9">
    <source>
        <dbReference type="PROSITE" id="PS52009"/>
    </source>
</evidence>
<feature type="compositionally biased region" description="Low complexity" evidence="5">
    <location>
        <begin position="1770"/>
        <end position="1797"/>
    </location>
</feature>
<dbReference type="PANTHER" id="PTHR13170">
    <property type="entry name" value="O-GLCNACASE"/>
    <property type="match status" value="1"/>
</dbReference>
<dbReference type="SUPFAM" id="SSF51445">
    <property type="entry name" value="(Trans)glycosidases"/>
    <property type="match status" value="1"/>
</dbReference>
<dbReference type="Gene3D" id="1.20.1270.90">
    <property type="entry name" value="AF1782-like"/>
    <property type="match status" value="1"/>
</dbReference>
<dbReference type="InterPro" id="IPR000421">
    <property type="entry name" value="FA58C"/>
</dbReference>
<dbReference type="Pfam" id="PF07554">
    <property type="entry name" value="FIVAR"/>
    <property type="match status" value="6"/>
</dbReference>
<feature type="active site" description="Proton donor" evidence="3">
    <location>
        <position position="317"/>
    </location>
</feature>
<keyword evidence="6" id="KW-0812">Transmembrane</keyword>
<keyword evidence="6" id="KW-1133">Transmembrane helix</keyword>
<dbReference type="RefSeq" id="WP_136006673.1">
    <property type="nucleotide sequence ID" value="NZ_SRYR01000003.1"/>
</dbReference>
<evidence type="ECO:0000256" key="5">
    <source>
        <dbReference type="SAM" id="MobiDB-lite"/>
    </source>
</evidence>
<evidence type="ECO:0000259" key="8">
    <source>
        <dbReference type="PROSITE" id="PS50022"/>
    </source>
</evidence>
<dbReference type="Gene3D" id="1.20.58.460">
    <property type="entry name" value="Hyaluronidase post-catalytic domain-like"/>
    <property type="match status" value="1"/>
</dbReference>
<keyword evidence="4" id="KW-0175">Coiled coil</keyword>
<dbReference type="InterPro" id="IPR051822">
    <property type="entry name" value="Glycosyl_Hydrolase_84"/>
</dbReference>
<dbReference type="EMBL" id="SRYR01000003">
    <property type="protein sequence ID" value="TGY42392.1"/>
    <property type="molecule type" value="Genomic_DNA"/>
</dbReference>
<evidence type="ECO:0000313" key="11">
    <source>
        <dbReference type="Proteomes" id="UP000306888"/>
    </source>
</evidence>
<dbReference type="InterPro" id="IPR008979">
    <property type="entry name" value="Galactose-bd-like_sf"/>
</dbReference>
<dbReference type="GO" id="GO:0009100">
    <property type="term" value="P:glycoprotein metabolic process"/>
    <property type="evidence" value="ECO:0007669"/>
    <property type="project" value="TreeGrafter"/>
</dbReference>
<dbReference type="OrthoDB" id="9760892at2"/>
<dbReference type="PANTHER" id="PTHR13170:SF16">
    <property type="entry name" value="PROTEIN O-GLCNACASE"/>
    <property type="match status" value="1"/>
</dbReference>
<keyword evidence="1 3" id="KW-0378">Hydrolase</keyword>
<dbReference type="GO" id="GO:0005975">
    <property type="term" value="P:carbohydrate metabolic process"/>
    <property type="evidence" value="ECO:0007669"/>
    <property type="project" value="UniProtKB-ARBA"/>
</dbReference>
<name>A0A4S2DL47_9CLOT</name>
<evidence type="ECO:0000256" key="4">
    <source>
        <dbReference type="SAM" id="Coils"/>
    </source>
</evidence>
<dbReference type="PROSITE" id="PS52009">
    <property type="entry name" value="GH84"/>
    <property type="match status" value="1"/>
</dbReference>
<dbReference type="NCBIfam" id="TIGR01167">
    <property type="entry name" value="LPXTG_anchor"/>
    <property type="match status" value="1"/>
</dbReference>
<feature type="coiled-coil region" evidence="4">
    <location>
        <begin position="1404"/>
        <end position="1444"/>
    </location>
</feature>
<dbReference type="Gene3D" id="1.20.1270.70">
    <property type="entry name" value="Designed single chain three-helix bundle"/>
    <property type="match status" value="5"/>
</dbReference>
<dbReference type="InterPro" id="IPR049019">
    <property type="entry name" value="NagJ-like_helical"/>
</dbReference>
<evidence type="ECO:0000256" key="1">
    <source>
        <dbReference type="ARBA" id="ARBA00022801"/>
    </source>
</evidence>
<organism evidence="10 11">
    <name type="scientific">Clostridium sartagoforme</name>
    <dbReference type="NCBI Taxonomy" id="84031"/>
    <lineage>
        <taxon>Bacteria</taxon>
        <taxon>Bacillati</taxon>
        <taxon>Bacillota</taxon>
        <taxon>Clostridia</taxon>
        <taxon>Eubacteriales</taxon>
        <taxon>Clostridiaceae</taxon>
        <taxon>Clostridium</taxon>
    </lineage>
</organism>
<protein>
    <submittedName>
        <fullName evidence="10">LPXTG cell wall anchor domain-containing protein</fullName>
    </submittedName>
</protein>
<dbReference type="Proteomes" id="UP000306888">
    <property type="component" value="Unassembled WGS sequence"/>
</dbReference>
<evidence type="ECO:0000256" key="6">
    <source>
        <dbReference type="SAM" id="Phobius"/>
    </source>
</evidence>
<dbReference type="Pfam" id="PF00754">
    <property type="entry name" value="F5_F8_type_C"/>
    <property type="match status" value="2"/>
</dbReference>
<keyword evidence="11" id="KW-1185">Reference proteome</keyword>
<feature type="compositionally biased region" description="Low complexity" evidence="5">
    <location>
        <begin position="1804"/>
        <end position="1831"/>
    </location>
</feature>
<evidence type="ECO:0000256" key="7">
    <source>
        <dbReference type="SAM" id="SignalP"/>
    </source>
</evidence>
<comment type="caution">
    <text evidence="10">The sequence shown here is derived from an EMBL/GenBank/DDBJ whole genome shotgun (WGS) entry which is preliminary data.</text>
</comment>
<dbReference type="Gene3D" id="3.20.20.80">
    <property type="entry name" value="Glycosidases"/>
    <property type="match status" value="1"/>
</dbReference>